<feature type="domain" description="Immunoglobulin V-set" evidence="6">
    <location>
        <begin position="25"/>
        <end position="112"/>
    </location>
</feature>
<proteinExistence type="predicted"/>
<dbReference type="FunCoup" id="G3HUB8">
    <property type="interactions" value="453"/>
</dbReference>
<evidence type="ECO:0000259" key="6">
    <source>
        <dbReference type="Pfam" id="PF07686"/>
    </source>
</evidence>
<evidence type="ECO:0000256" key="5">
    <source>
        <dbReference type="SAM" id="SignalP"/>
    </source>
</evidence>
<keyword evidence="3" id="KW-1064">Adaptive immunity</keyword>
<dbReference type="SUPFAM" id="SSF48726">
    <property type="entry name" value="Immunoglobulin"/>
    <property type="match status" value="1"/>
</dbReference>
<dbReference type="InterPro" id="IPR013783">
    <property type="entry name" value="Ig-like_fold"/>
</dbReference>
<evidence type="ECO:0000256" key="2">
    <source>
        <dbReference type="ARBA" id="ARBA00022859"/>
    </source>
</evidence>
<protein>
    <recommendedName>
        <fullName evidence="6">Immunoglobulin V-set domain-containing protein</fullName>
    </recommendedName>
</protein>
<dbReference type="PANTHER" id="PTHR23268:SF121">
    <property type="entry name" value="T CELL RECEPTOR BETA VARIABLE 28"/>
    <property type="match status" value="1"/>
</dbReference>
<dbReference type="Pfam" id="PF07686">
    <property type="entry name" value="V-set"/>
    <property type="match status" value="1"/>
</dbReference>
<gene>
    <name evidence="7" type="ORF">I79_014526</name>
</gene>
<dbReference type="Gene3D" id="2.60.40.10">
    <property type="entry name" value="Immunoglobulins"/>
    <property type="match status" value="1"/>
</dbReference>
<keyword evidence="2" id="KW-0391">Immunity</keyword>
<evidence type="ECO:0000256" key="4">
    <source>
        <dbReference type="ARBA" id="ARBA00023319"/>
    </source>
</evidence>
<dbReference type="GO" id="GO:0002250">
    <property type="term" value="P:adaptive immune response"/>
    <property type="evidence" value="ECO:0007669"/>
    <property type="project" value="UniProtKB-KW"/>
</dbReference>
<feature type="signal peptide" evidence="5">
    <location>
        <begin position="1"/>
        <end position="21"/>
    </location>
</feature>
<organism evidence="7 8">
    <name type="scientific">Cricetulus griseus</name>
    <name type="common">Chinese hamster</name>
    <name type="synonym">Cricetulus barabensis griseus</name>
    <dbReference type="NCBI Taxonomy" id="10029"/>
    <lineage>
        <taxon>Eukaryota</taxon>
        <taxon>Metazoa</taxon>
        <taxon>Chordata</taxon>
        <taxon>Craniata</taxon>
        <taxon>Vertebrata</taxon>
        <taxon>Euteleostomi</taxon>
        <taxon>Mammalia</taxon>
        <taxon>Eutheria</taxon>
        <taxon>Euarchontoglires</taxon>
        <taxon>Glires</taxon>
        <taxon>Rodentia</taxon>
        <taxon>Myomorpha</taxon>
        <taxon>Muroidea</taxon>
        <taxon>Cricetidae</taxon>
        <taxon>Cricetinae</taxon>
        <taxon>Cricetulus</taxon>
    </lineage>
</organism>
<dbReference type="InterPro" id="IPR050413">
    <property type="entry name" value="TCR_beta_variable"/>
</dbReference>
<evidence type="ECO:0000313" key="8">
    <source>
        <dbReference type="Proteomes" id="UP000001075"/>
    </source>
</evidence>
<dbReference type="InParanoid" id="G3HUB8"/>
<dbReference type="EMBL" id="JH000729">
    <property type="protein sequence ID" value="EGW09005.1"/>
    <property type="molecule type" value="Genomic_DNA"/>
</dbReference>
<accession>G3HUB8</accession>
<evidence type="ECO:0000313" key="7">
    <source>
        <dbReference type="EMBL" id="EGW09005.1"/>
    </source>
</evidence>
<dbReference type="PANTHER" id="PTHR23268">
    <property type="entry name" value="T-CELL RECEPTOR BETA CHAIN"/>
    <property type="match status" value="1"/>
</dbReference>
<evidence type="ECO:0000256" key="3">
    <source>
        <dbReference type="ARBA" id="ARBA00023130"/>
    </source>
</evidence>
<feature type="chain" id="PRO_5003444495" description="Immunoglobulin V-set domain-containing protein" evidence="5">
    <location>
        <begin position="22"/>
        <end position="139"/>
    </location>
</feature>
<name>G3HUB8_CRIGR</name>
<dbReference type="GO" id="GO:0007166">
    <property type="term" value="P:cell surface receptor signaling pathway"/>
    <property type="evidence" value="ECO:0007669"/>
    <property type="project" value="TreeGrafter"/>
</dbReference>
<dbReference type="Proteomes" id="UP000001075">
    <property type="component" value="Unassembled WGS sequence"/>
</dbReference>
<reference evidence="8" key="1">
    <citation type="journal article" date="2011" name="Nat. Biotechnol.">
        <title>The genomic sequence of the Chinese hamster ovary (CHO)-K1 cell line.</title>
        <authorList>
            <person name="Xu X."/>
            <person name="Nagarajan H."/>
            <person name="Lewis N.E."/>
            <person name="Pan S."/>
            <person name="Cai Z."/>
            <person name="Liu X."/>
            <person name="Chen W."/>
            <person name="Xie M."/>
            <person name="Wang W."/>
            <person name="Hammond S."/>
            <person name="Andersen M.R."/>
            <person name="Neff N."/>
            <person name="Passarelli B."/>
            <person name="Koh W."/>
            <person name="Fan H.C."/>
            <person name="Wang J."/>
            <person name="Gui Y."/>
            <person name="Lee K.H."/>
            <person name="Betenbaugh M.J."/>
            <person name="Quake S.R."/>
            <person name="Famili I."/>
            <person name="Palsson B.O."/>
            <person name="Wang J."/>
        </authorList>
    </citation>
    <scope>NUCLEOTIDE SEQUENCE [LARGE SCALE GENOMIC DNA]</scope>
    <source>
        <strain evidence="8">CHO K1 cell line</strain>
    </source>
</reference>
<dbReference type="InterPro" id="IPR013106">
    <property type="entry name" value="Ig_V-set"/>
</dbReference>
<keyword evidence="4" id="KW-0393">Immunoglobulin domain</keyword>
<evidence type="ECO:0000256" key="1">
    <source>
        <dbReference type="ARBA" id="ARBA00022729"/>
    </source>
</evidence>
<dbReference type="GO" id="GO:0005886">
    <property type="term" value="C:plasma membrane"/>
    <property type="evidence" value="ECO:0007669"/>
    <property type="project" value="TreeGrafter"/>
</dbReference>
<dbReference type="AlphaFoldDB" id="G3HUB8"/>
<dbReference type="STRING" id="10029.G3HUB8"/>
<dbReference type="InterPro" id="IPR036179">
    <property type="entry name" value="Ig-like_dom_sf"/>
</dbReference>
<keyword evidence="1 5" id="KW-0732">Signal</keyword>
<sequence>MRVRLISAVVLCFLGTDLVDMEVTQMPRYLVTRMEEGVLLECAQDLGHERMYWYRQDPDLGLRLIYFSYDVDSNSEGDIPKGYMVSRKKREHFSLILKSAQTNQTSVYFCASSLSQLCTTTSSPHKKRPCGKEVFLPRG</sequence>